<protein>
    <submittedName>
        <fullName evidence="2">Uncharacterized protein</fullName>
    </submittedName>
</protein>
<evidence type="ECO:0000313" key="2">
    <source>
        <dbReference type="EMBL" id="EHK45255.1"/>
    </source>
</evidence>
<comment type="caution">
    <text evidence="2">The sequence shown here is derived from an EMBL/GenBank/DDBJ whole genome shotgun (WGS) entry which is preliminary data.</text>
</comment>
<feature type="compositionally biased region" description="Basic and acidic residues" evidence="1">
    <location>
        <begin position="88"/>
        <end position="99"/>
    </location>
</feature>
<dbReference type="Proteomes" id="UP000005426">
    <property type="component" value="Unassembled WGS sequence"/>
</dbReference>
<sequence>MQVLIPPGTRSPCINRRLAVPHPRPAILQSRNPDLSVPQIRAPGGKERCKWSTIPASPYHRSGSRPTRPNAETRNANVNVSVDVSFDDANRPRASDKRGPSAPGSAARGPATLVPGDAQSIQGRFPLSAIKSPPPHVSIAAGLPEVRRRKQRKRPNRRDSERPGPRRAGALGWNAGMLGRQLSTWSYFRLRPGVMPHSLAVDAASLCFSASHLPDRPMLPGARITGYTCMQLVPCGARDLHKAHDGNGSVAHGLLGRPSHVAARHQLSLLATEDPRPCMQARLLPFSLRMVSDGHKHSHSTASNPSSWPALALRNSCIQ</sequence>
<name>G9NW93_HYPAI</name>
<feature type="compositionally biased region" description="Low complexity" evidence="1">
    <location>
        <begin position="100"/>
        <end position="111"/>
    </location>
</feature>
<dbReference type="HOGENOM" id="CLU_871719_0_0_1"/>
<reference evidence="2 3" key="1">
    <citation type="journal article" date="2011" name="Genome Biol.">
        <title>Comparative genome sequence analysis underscores mycoparasitism as the ancestral life style of Trichoderma.</title>
        <authorList>
            <person name="Kubicek C.P."/>
            <person name="Herrera-Estrella A."/>
            <person name="Seidl-Seiboth V."/>
            <person name="Martinez D.A."/>
            <person name="Druzhinina I.S."/>
            <person name="Thon M."/>
            <person name="Zeilinger S."/>
            <person name="Casas-Flores S."/>
            <person name="Horwitz B.A."/>
            <person name="Mukherjee P.K."/>
            <person name="Mukherjee M."/>
            <person name="Kredics L."/>
            <person name="Alcaraz L.D."/>
            <person name="Aerts A."/>
            <person name="Antal Z."/>
            <person name="Atanasova L."/>
            <person name="Cervantes-Badillo M.G."/>
            <person name="Challacombe J."/>
            <person name="Chertkov O."/>
            <person name="McCluskey K."/>
            <person name="Coulpier F."/>
            <person name="Deshpande N."/>
            <person name="von Doehren H."/>
            <person name="Ebbole D.J."/>
            <person name="Esquivel-Naranjo E.U."/>
            <person name="Fekete E."/>
            <person name="Flipphi M."/>
            <person name="Glaser F."/>
            <person name="Gomez-Rodriguez E.Y."/>
            <person name="Gruber S."/>
            <person name="Han C."/>
            <person name="Henrissat B."/>
            <person name="Hermosa R."/>
            <person name="Hernandez-Onate M."/>
            <person name="Karaffa L."/>
            <person name="Kosti I."/>
            <person name="Le Crom S."/>
            <person name="Lindquist E."/>
            <person name="Lucas S."/>
            <person name="Luebeck M."/>
            <person name="Luebeck P.S."/>
            <person name="Margeot A."/>
            <person name="Metz B."/>
            <person name="Misra M."/>
            <person name="Nevalainen H."/>
            <person name="Omann M."/>
            <person name="Packer N."/>
            <person name="Perrone G."/>
            <person name="Uresti-Rivera E.E."/>
            <person name="Salamov A."/>
            <person name="Schmoll M."/>
            <person name="Seiboth B."/>
            <person name="Shapiro H."/>
            <person name="Sukno S."/>
            <person name="Tamayo-Ramos J.A."/>
            <person name="Tisch D."/>
            <person name="Wiest A."/>
            <person name="Wilkinson H.H."/>
            <person name="Zhang M."/>
            <person name="Coutinho P.M."/>
            <person name="Kenerley C.M."/>
            <person name="Monte E."/>
            <person name="Baker S.E."/>
            <person name="Grigoriev I.V."/>
        </authorList>
    </citation>
    <scope>NUCLEOTIDE SEQUENCE [LARGE SCALE GENOMIC DNA]</scope>
    <source>
        <strain evidence="3">ATCC 20476 / IMI 206040</strain>
    </source>
</reference>
<gene>
    <name evidence="2" type="ORF">TRIATDRAFT_87855</name>
</gene>
<feature type="compositionally biased region" description="Basic residues" evidence="1">
    <location>
        <begin position="147"/>
        <end position="156"/>
    </location>
</feature>
<feature type="compositionally biased region" description="Polar residues" evidence="1">
    <location>
        <begin position="64"/>
        <end position="74"/>
    </location>
</feature>
<dbReference type="EMBL" id="ABDG02000024">
    <property type="protein sequence ID" value="EHK45255.1"/>
    <property type="molecule type" value="Genomic_DNA"/>
</dbReference>
<dbReference type="AlphaFoldDB" id="G9NW93"/>
<accession>G9NW93</accession>
<feature type="region of interest" description="Disordered" evidence="1">
    <location>
        <begin position="26"/>
        <end position="172"/>
    </location>
</feature>
<evidence type="ECO:0000313" key="3">
    <source>
        <dbReference type="Proteomes" id="UP000005426"/>
    </source>
</evidence>
<evidence type="ECO:0000256" key="1">
    <source>
        <dbReference type="SAM" id="MobiDB-lite"/>
    </source>
</evidence>
<proteinExistence type="predicted"/>
<keyword evidence="3" id="KW-1185">Reference proteome</keyword>
<feature type="compositionally biased region" description="Low complexity" evidence="1">
    <location>
        <begin position="75"/>
        <end position="84"/>
    </location>
</feature>
<organism evidence="2 3">
    <name type="scientific">Hypocrea atroviridis (strain ATCC 20476 / IMI 206040)</name>
    <name type="common">Trichoderma atroviride</name>
    <dbReference type="NCBI Taxonomy" id="452589"/>
    <lineage>
        <taxon>Eukaryota</taxon>
        <taxon>Fungi</taxon>
        <taxon>Dikarya</taxon>
        <taxon>Ascomycota</taxon>
        <taxon>Pezizomycotina</taxon>
        <taxon>Sordariomycetes</taxon>
        <taxon>Hypocreomycetidae</taxon>
        <taxon>Hypocreales</taxon>
        <taxon>Hypocreaceae</taxon>
        <taxon>Trichoderma</taxon>
    </lineage>
</organism>